<dbReference type="GO" id="GO:0005741">
    <property type="term" value="C:mitochondrial outer membrane"/>
    <property type="evidence" value="ECO:0007669"/>
    <property type="project" value="InterPro"/>
</dbReference>
<dbReference type="PANTHER" id="PTHR11743">
    <property type="entry name" value="VOLTAGE-DEPENDENT ANION-SELECTIVE CHANNEL"/>
    <property type="match status" value="1"/>
</dbReference>
<accession>A0A2P7YEF8</accession>
<dbReference type="Gene3D" id="2.40.160.10">
    <property type="entry name" value="Porin"/>
    <property type="match status" value="1"/>
</dbReference>
<dbReference type="GO" id="GO:0008308">
    <property type="term" value="F:voltage-gated monoatomic anion channel activity"/>
    <property type="evidence" value="ECO:0007669"/>
    <property type="project" value="InterPro"/>
</dbReference>
<dbReference type="Pfam" id="PF01459">
    <property type="entry name" value="Porin_3"/>
    <property type="match status" value="1"/>
</dbReference>
<keyword evidence="2" id="KW-0812">Transmembrane</keyword>
<proteinExistence type="inferred from homology"/>
<keyword evidence="2" id="KW-0472">Membrane</keyword>
<organism evidence="4 5">
    <name type="scientific">Elsinoe australis</name>
    <dbReference type="NCBI Taxonomy" id="40998"/>
    <lineage>
        <taxon>Eukaryota</taxon>
        <taxon>Fungi</taxon>
        <taxon>Dikarya</taxon>
        <taxon>Ascomycota</taxon>
        <taxon>Pezizomycotina</taxon>
        <taxon>Dothideomycetes</taxon>
        <taxon>Dothideomycetidae</taxon>
        <taxon>Myriangiales</taxon>
        <taxon>Elsinoaceae</taxon>
        <taxon>Elsinoe</taxon>
    </lineage>
</organism>
<keyword evidence="3" id="KW-0406">Ion transport</keyword>
<evidence type="ECO:0000256" key="1">
    <source>
        <dbReference type="ARBA" id="ARBA00007780"/>
    </source>
</evidence>
<dbReference type="GO" id="GO:0015288">
    <property type="term" value="F:porin activity"/>
    <property type="evidence" value="ECO:0007669"/>
    <property type="project" value="UniProtKB-KW"/>
</dbReference>
<dbReference type="OrthoDB" id="7827681at2759"/>
<evidence type="ECO:0000313" key="5">
    <source>
        <dbReference type="Proteomes" id="UP000243723"/>
    </source>
</evidence>
<evidence type="ECO:0000256" key="2">
    <source>
        <dbReference type="ARBA" id="ARBA00022452"/>
    </source>
</evidence>
<dbReference type="PROSITE" id="PS00558">
    <property type="entry name" value="EUKARYOTIC_PORIN"/>
    <property type="match status" value="1"/>
</dbReference>
<dbReference type="InterPro" id="IPR023614">
    <property type="entry name" value="Porin_dom_sf"/>
</dbReference>
<gene>
    <name evidence="4" type="ORF">B9Z65_8672</name>
</gene>
<protein>
    <submittedName>
        <fullName evidence="4">Mitochondrial outer membrane protein porin</fullName>
    </submittedName>
</protein>
<dbReference type="PANTHER" id="PTHR11743:SF70">
    <property type="entry name" value="GH26960P-RELATED"/>
    <property type="match status" value="1"/>
</dbReference>
<comment type="caution">
    <text evidence="4">The sequence shown here is derived from an EMBL/GenBank/DDBJ whole genome shotgun (WGS) entry which is preliminary data.</text>
</comment>
<keyword evidence="2" id="KW-1134">Transmembrane beta strand</keyword>
<dbReference type="CDD" id="cd07306">
    <property type="entry name" value="Porin3_VDAC"/>
    <property type="match status" value="1"/>
</dbReference>
<keyword evidence="3" id="KW-0813">Transport</keyword>
<dbReference type="EMBL" id="NHZQ01000447">
    <property type="protein sequence ID" value="PSK34346.1"/>
    <property type="molecule type" value="Genomic_DNA"/>
</dbReference>
<evidence type="ECO:0000256" key="3">
    <source>
        <dbReference type="ARBA" id="ARBA00023114"/>
    </source>
</evidence>
<dbReference type="AlphaFoldDB" id="A0A2P7YEF8"/>
<keyword evidence="5" id="KW-1185">Reference proteome</keyword>
<dbReference type="STRING" id="40998.A0A2P7YEF8"/>
<name>A0A2P7YEF8_9PEZI</name>
<keyword evidence="3" id="KW-0626">Porin</keyword>
<reference evidence="4 5" key="1">
    <citation type="submission" date="2017-05" db="EMBL/GenBank/DDBJ databases">
        <title>Draft genome sequence of Elsinoe australis.</title>
        <authorList>
            <person name="Cheng Q."/>
        </authorList>
    </citation>
    <scope>NUCLEOTIDE SEQUENCE [LARGE SCALE GENOMIC DNA]</scope>
    <source>
        <strain evidence="4 5">NL1</strain>
    </source>
</reference>
<dbReference type="InterPro" id="IPR027246">
    <property type="entry name" value="Porin_Euk/Tom40"/>
</dbReference>
<dbReference type="InterPro" id="IPR001925">
    <property type="entry name" value="Porin_Euk"/>
</dbReference>
<comment type="similarity">
    <text evidence="1">Belongs to the eukaryotic mitochondrial porin family.</text>
</comment>
<dbReference type="GO" id="GO:0046930">
    <property type="term" value="C:pore complex"/>
    <property type="evidence" value="ECO:0007669"/>
    <property type="project" value="UniProtKB-KW"/>
</dbReference>
<sequence>MAFAGRSSDIPTPLGTKETIRTSVQTLPIPAFSDLSKAANDVTNLEVKLKAPNGTNITVKGKQGFDGVTTASLEGKYSLKEQGRRPLFQYSLFMFKLPAPARESIVLRLLSYPTRRIGSKEKDVLADAELEQPHVSSFAQEIYLTYRKPGVTITQGWTTAALLDTKIEFAELLSQPIKAEIQNLWNPNAPAKGAQKLNLTFKQPNTHARAFIDRGASGNISAILDAVVGYEGFLVGAEAGYDVNKAAITRYSAAAGYTAPTYTASVTGTQNLSVIAASYYQKVNSNVEAGAKASYDTQGNNAVGVEVAGKYKIDPTSFAKAKINDRGIAALAYNTKVNSGTTLGLGLSLDTAKLNEAGHKIGTSLTFEG</sequence>
<dbReference type="Proteomes" id="UP000243723">
    <property type="component" value="Unassembled WGS sequence"/>
</dbReference>
<evidence type="ECO:0000313" key="4">
    <source>
        <dbReference type="EMBL" id="PSK34346.1"/>
    </source>
</evidence>